<accession>A0A392QFE6</accession>
<sequence>MEAIKLKTRAFHPEHHYPTRNIHENIVVAQEMVHIMHKMRRRTGFVAIKVDLAKAYDRLRWSFIADVLEEGDAMSPYLFVLCMDKLTHLIKEAVNDGVWCPLRAGRTG</sequence>
<dbReference type="Proteomes" id="UP000265520">
    <property type="component" value="Unassembled WGS sequence"/>
</dbReference>
<dbReference type="EMBL" id="LXQA010131291">
    <property type="protein sequence ID" value="MCI22582.1"/>
    <property type="molecule type" value="Genomic_DNA"/>
</dbReference>
<evidence type="ECO:0000313" key="2">
    <source>
        <dbReference type="Proteomes" id="UP000265520"/>
    </source>
</evidence>
<keyword evidence="2" id="KW-1185">Reference proteome</keyword>
<reference evidence="1 2" key="1">
    <citation type="journal article" date="2018" name="Front. Plant Sci.">
        <title>Red Clover (Trifolium pratense) and Zigzag Clover (T. medium) - A Picture of Genomic Similarities and Differences.</title>
        <authorList>
            <person name="Dluhosova J."/>
            <person name="Istvanek J."/>
            <person name="Nedelnik J."/>
            <person name="Repkova J."/>
        </authorList>
    </citation>
    <scope>NUCLEOTIDE SEQUENCE [LARGE SCALE GENOMIC DNA]</scope>
    <source>
        <strain evidence="2">cv. 10/8</strain>
        <tissue evidence="1">Leaf</tissue>
    </source>
</reference>
<proteinExistence type="predicted"/>
<dbReference type="AlphaFoldDB" id="A0A392QFE6"/>
<feature type="non-terminal residue" evidence="1">
    <location>
        <position position="108"/>
    </location>
</feature>
<comment type="caution">
    <text evidence="1">The sequence shown here is derived from an EMBL/GenBank/DDBJ whole genome shotgun (WGS) entry which is preliminary data.</text>
</comment>
<protein>
    <submittedName>
        <fullName evidence="1">Putative ribonuclease H protein</fullName>
    </submittedName>
</protein>
<name>A0A392QFE6_9FABA</name>
<organism evidence="1 2">
    <name type="scientific">Trifolium medium</name>
    <dbReference type="NCBI Taxonomy" id="97028"/>
    <lineage>
        <taxon>Eukaryota</taxon>
        <taxon>Viridiplantae</taxon>
        <taxon>Streptophyta</taxon>
        <taxon>Embryophyta</taxon>
        <taxon>Tracheophyta</taxon>
        <taxon>Spermatophyta</taxon>
        <taxon>Magnoliopsida</taxon>
        <taxon>eudicotyledons</taxon>
        <taxon>Gunneridae</taxon>
        <taxon>Pentapetalae</taxon>
        <taxon>rosids</taxon>
        <taxon>fabids</taxon>
        <taxon>Fabales</taxon>
        <taxon>Fabaceae</taxon>
        <taxon>Papilionoideae</taxon>
        <taxon>50 kb inversion clade</taxon>
        <taxon>NPAAA clade</taxon>
        <taxon>Hologalegina</taxon>
        <taxon>IRL clade</taxon>
        <taxon>Trifolieae</taxon>
        <taxon>Trifolium</taxon>
    </lineage>
</organism>
<evidence type="ECO:0000313" key="1">
    <source>
        <dbReference type="EMBL" id="MCI22582.1"/>
    </source>
</evidence>